<evidence type="ECO:0000313" key="3">
    <source>
        <dbReference type="Proteomes" id="UP000215563"/>
    </source>
</evidence>
<evidence type="ECO:0000313" key="2">
    <source>
        <dbReference type="EMBL" id="OXM55169.1"/>
    </source>
</evidence>
<dbReference type="EMBL" id="NMQU01000006">
    <property type="protein sequence ID" value="OXM55169.1"/>
    <property type="molecule type" value="Genomic_DNA"/>
</dbReference>
<dbReference type="PANTHER" id="PTHR43245">
    <property type="entry name" value="BIFUNCTIONAL POLYMYXIN RESISTANCE PROTEIN ARNA"/>
    <property type="match status" value="1"/>
</dbReference>
<feature type="domain" description="NAD-dependent epimerase/dehydratase" evidence="1">
    <location>
        <begin position="17"/>
        <end position="240"/>
    </location>
</feature>
<protein>
    <submittedName>
        <fullName evidence="2">NAD-dependent epimerase/dehydratase</fullName>
    </submittedName>
</protein>
<comment type="caution">
    <text evidence="2">The sequence shown here is derived from an EMBL/GenBank/DDBJ whole genome shotgun (WGS) entry which is preliminary data.</text>
</comment>
<dbReference type="OrthoDB" id="4559195at2"/>
<dbReference type="RefSeq" id="WP_020634133.1">
    <property type="nucleotide sequence ID" value="NZ_KB913032.1"/>
</dbReference>
<name>A0A229S905_AMYAL</name>
<dbReference type="InterPro" id="IPR036291">
    <property type="entry name" value="NAD(P)-bd_dom_sf"/>
</dbReference>
<sequence length="319" mass="33611">MSNSTPRLGRGRAPERVVVLGGTGFLGRNLCSALTAAGCEVTAVARRPPPVPGHRFRRFDVVAGGAAGLAGLLAEERATAVVNAAGVVWRGSDEEMTETNTALVDVLLDALALFEVSPRLIQLGTVYEYGNPAGAVDLREGTPAAPTSPYGRGKLRATEAVLARDGRAVVLRLSTAIGPGMPSESLLGSVARRLADADGPALVELPVLRGRGDFLDVRDIGDAVLAALRTPEAAGLINIGRGELTPVGDLVRRLIDVSGVTARVVTLATGGSRRTKGFEERRIVREVAGQVLGWAPRRSLTDALRTLWQDTSIERRRHA</sequence>
<accession>A0A229S905</accession>
<dbReference type="InterPro" id="IPR001509">
    <property type="entry name" value="Epimerase_deHydtase"/>
</dbReference>
<reference evidence="2 3" key="1">
    <citation type="submission" date="2017-07" db="EMBL/GenBank/DDBJ databases">
        <title>Amycolatopsis alba DSM 44262 Genome sequencing and assembly.</title>
        <authorList>
            <person name="Kaur N."/>
            <person name="Mayilraj S."/>
        </authorList>
    </citation>
    <scope>NUCLEOTIDE SEQUENCE [LARGE SCALE GENOMIC DNA]</scope>
    <source>
        <strain evidence="2 3">DSM 44262</strain>
    </source>
</reference>
<dbReference type="AlphaFoldDB" id="A0A229S905"/>
<dbReference type="InterPro" id="IPR050177">
    <property type="entry name" value="Lipid_A_modif_metabolic_enz"/>
</dbReference>
<dbReference type="Gene3D" id="3.40.50.720">
    <property type="entry name" value="NAD(P)-binding Rossmann-like Domain"/>
    <property type="match status" value="1"/>
</dbReference>
<dbReference type="CDD" id="cd08946">
    <property type="entry name" value="SDR_e"/>
    <property type="match status" value="1"/>
</dbReference>
<organism evidence="2 3">
    <name type="scientific">Amycolatopsis alba DSM 44262</name>
    <dbReference type="NCBI Taxonomy" id="1125972"/>
    <lineage>
        <taxon>Bacteria</taxon>
        <taxon>Bacillati</taxon>
        <taxon>Actinomycetota</taxon>
        <taxon>Actinomycetes</taxon>
        <taxon>Pseudonocardiales</taxon>
        <taxon>Pseudonocardiaceae</taxon>
        <taxon>Amycolatopsis</taxon>
    </lineage>
</organism>
<gene>
    <name evidence="2" type="ORF">CFP75_01305</name>
</gene>
<proteinExistence type="predicted"/>
<dbReference type="SUPFAM" id="SSF51735">
    <property type="entry name" value="NAD(P)-binding Rossmann-fold domains"/>
    <property type="match status" value="1"/>
</dbReference>
<evidence type="ECO:0000259" key="1">
    <source>
        <dbReference type="Pfam" id="PF01370"/>
    </source>
</evidence>
<keyword evidence="3" id="KW-1185">Reference proteome</keyword>
<dbReference type="Pfam" id="PF01370">
    <property type="entry name" value="Epimerase"/>
    <property type="match status" value="1"/>
</dbReference>
<dbReference type="PANTHER" id="PTHR43245:SF13">
    <property type="entry name" value="UDP-D-APIOSE_UDP-D-XYLOSE SYNTHASE 2"/>
    <property type="match status" value="1"/>
</dbReference>
<dbReference type="Proteomes" id="UP000215563">
    <property type="component" value="Unassembled WGS sequence"/>
</dbReference>